<dbReference type="AlphaFoldDB" id="A0AAQ6IKH5"/>
<dbReference type="Ensembl" id="ENSATET00000079169.1">
    <property type="protein sequence ID" value="ENSATEP00000078179.1"/>
    <property type="gene ID" value="ENSATEG00000031175.1"/>
</dbReference>
<feature type="compositionally biased region" description="Basic and acidic residues" evidence="4">
    <location>
        <begin position="221"/>
        <end position="231"/>
    </location>
</feature>
<dbReference type="PANTHER" id="PTHR10903">
    <property type="entry name" value="GTPASE, IMAP FAMILY MEMBER-RELATED"/>
    <property type="match status" value="1"/>
</dbReference>
<dbReference type="Proteomes" id="UP000265040">
    <property type="component" value="Chromosome 18"/>
</dbReference>
<evidence type="ECO:0000256" key="2">
    <source>
        <dbReference type="ARBA" id="ARBA00022741"/>
    </source>
</evidence>
<evidence type="ECO:0000256" key="3">
    <source>
        <dbReference type="ARBA" id="ARBA00023134"/>
    </source>
</evidence>
<accession>A0AAQ6IKH5</accession>
<evidence type="ECO:0000313" key="7">
    <source>
        <dbReference type="Proteomes" id="UP000265040"/>
    </source>
</evidence>
<reference evidence="6 7" key="1">
    <citation type="submission" date="2021-04" db="EMBL/GenBank/DDBJ databases">
        <authorList>
            <consortium name="Wellcome Sanger Institute Data Sharing"/>
        </authorList>
    </citation>
    <scope>NUCLEOTIDE SEQUENCE [LARGE SCALE GENOMIC DNA]</scope>
</reference>
<dbReference type="Ensembl" id="ENSATET00000076915.1">
    <property type="protein sequence ID" value="ENSATEP00000077895.1"/>
    <property type="gene ID" value="ENSATEG00000031175.1"/>
</dbReference>
<dbReference type="Gene3D" id="3.40.50.300">
    <property type="entry name" value="P-loop containing nucleotide triphosphate hydrolases"/>
    <property type="match status" value="1"/>
</dbReference>
<evidence type="ECO:0000256" key="4">
    <source>
        <dbReference type="SAM" id="MobiDB-lite"/>
    </source>
</evidence>
<reference evidence="6" key="2">
    <citation type="submission" date="2025-05" db="UniProtKB">
        <authorList>
            <consortium name="Ensembl"/>
        </authorList>
    </citation>
    <scope>IDENTIFICATION</scope>
</reference>
<comment type="similarity">
    <text evidence="1">Belongs to the TRAFAC class TrmE-Era-EngA-EngB-Septin-like GTPase superfamily. AIG1/Toc34/Toc159-like paraseptin GTPase family. IAN subfamily.</text>
</comment>
<proteinExistence type="inferred from homology"/>
<sequence length="231" mass="26795">MFKCDRVNLSREKREDDVLGRRVSVVDTPGLFSTHLSEEKVKSELEEAVDLCSPGPHVFLLTIQLGPFTEQEQKGLKTLQKMLSPDVPEHTVVPFTYGDRPGDTDTDQFIREDQNLQELLRKCSGQNQVLNHRDLRTRDQVRELLQKIDSVSEGGPRFYQITRSSWSVRSVWSLIRTHFRRICSFLLLMSFGCIMFRLSSSENNEKRGGNKWIHRGKTRKERNVSETSERV</sequence>
<feature type="region of interest" description="Disordered" evidence="4">
    <location>
        <begin position="203"/>
        <end position="231"/>
    </location>
</feature>
<dbReference type="GeneTree" id="ENSGT01140000282522"/>
<dbReference type="SUPFAM" id="SSF52540">
    <property type="entry name" value="P-loop containing nucleoside triphosphate hydrolases"/>
    <property type="match status" value="1"/>
</dbReference>
<dbReference type="InterPro" id="IPR006703">
    <property type="entry name" value="G_AIG1"/>
</dbReference>
<keyword evidence="2" id="KW-0547">Nucleotide-binding</keyword>
<name>A0AAQ6IKH5_ANATE</name>
<dbReference type="GO" id="GO:0005525">
    <property type="term" value="F:GTP binding"/>
    <property type="evidence" value="ECO:0007669"/>
    <property type="project" value="UniProtKB-KW"/>
</dbReference>
<dbReference type="PANTHER" id="PTHR10903:SF170">
    <property type="entry name" value="GTPASE IMAP FAMILY MEMBER 7"/>
    <property type="match status" value="1"/>
</dbReference>
<dbReference type="PROSITE" id="PS51720">
    <property type="entry name" value="G_AIG1"/>
    <property type="match status" value="1"/>
</dbReference>
<evidence type="ECO:0000313" key="6">
    <source>
        <dbReference type="Ensembl" id="ENSATEP00000077895.1"/>
    </source>
</evidence>
<dbReference type="InterPro" id="IPR045058">
    <property type="entry name" value="GIMA/IAN/Toc"/>
</dbReference>
<feature type="domain" description="AIG1-type G" evidence="5">
    <location>
        <begin position="1"/>
        <end position="166"/>
    </location>
</feature>
<protein>
    <recommendedName>
        <fullName evidence="5">AIG1-type G domain-containing protein</fullName>
    </recommendedName>
</protein>
<evidence type="ECO:0000259" key="5">
    <source>
        <dbReference type="PROSITE" id="PS51720"/>
    </source>
</evidence>
<keyword evidence="3" id="KW-0342">GTP-binding</keyword>
<evidence type="ECO:0000256" key="1">
    <source>
        <dbReference type="ARBA" id="ARBA00008535"/>
    </source>
</evidence>
<keyword evidence="7" id="KW-1185">Reference proteome</keyword>
<dbReference type="InterPro" id="IPR027417">
    <property type="entry name" value="P-loop_NTPase"/>
</dbReference>
<dbReference type="Pfam" id="PF04548">
    <property type="entry name" value="AIG1"/>
    <property type="match status" value="1"/>
</dbReference>
<organism evidence="6 7">
    <name type="scientific">Anabas testudineus</name>
    <name type="common">Climbing perch</name>
    <name type="synonym">Anthias testudineus</name>
    <dbReference type="NCBI Taxonomy" id="64144"/>
    <lineage>
        <taxon>Eukaryota</taxon>
        <taxon>Metazoa</taxon>
        <taxon>Chordata</taxon>
        <taxon>Craniata</taxon>
        <taxon>Vertebrata</taxon>
        <taxon>Euteleostomi</taxon>
        <taxon>Actinopterygii</taxon>
        <taxon>Neopterygii</taxon>
        <taxon>Teleostei</taxon>
        <taxon>Neoteleostei</taxon>
        <taxon>Acanthomorphata</taxon>
        <taxon>Anabantaria</taxon>
        <taxon>Anabantiformes</taxon>
        <taxon>Anabantoidei</taxon>
        <taxon>Anabantidae</taxon>
        <taxon>Anabas</taxon>
    </lineage>
</organism>